<evidence type="ECO:0000256" key="1">
    <source>
        <dbReference type="ARBA" id="ARBA00006484"/>
    </source>
</evidence>
<keyword evidence="2" id="KW-0560">Oxidoreductase</keyword>
<evidence type="ECO:0000256" key="3">
    <source>
        <dbReference type="RuleBase" id="RU000363"/>
    </source>
</evidence>
<evidence type="ECO:0000256" key="2">
    <source>
        <dbReference type="ARBA" id="ARBA00023002"/>
    </source>
</evidence>
<comment type="caution">
    <text evidence="4">The sequence shown here is derived from an EMBL/GenBank/DDBJ whole genome shotgun (WGS) entry which is preliminary data.</text>
</comment>
<dbReference type="GO" id="GO:0016491">
    <property type="term" value="F:oxidoreductase activity"/>
    <property type="evidence" value="ECO:0007669"/>
    <property type="project" value="UniProtKB-KW"/>
</dbReference>
<comment type="similarity">
    <text evidence="1 3">Belongs to the short-chain dehydrogenases/reductases (SDR) family.</text>
</comment>
<dbReference type="SUPFAM" id="SSF51735">
    <property type="entry name" value="NAD(P)-binding Rossmann-fold domains"/>
    <property type="match status" value="1"/>
</dbReference>
<accession>A0A4Y8IKX0</accession>
<dbReference type="InterPro" id="IPR036291">
    <property type="entry name" value="NAD(P)-bd_dom_sf"/>
</dbReference>
<dbReference type="AlphaFoldDB" id="A0A4Y8IKX0"/>
<name>A0A4Y8IKX0_9BACI</name>
<dbReference type="EMBL" id="SOPW01000007">
    <property type="protein sequence ID" value="TFB21738.1"/>
    <property type="molecule type" value="Genomic_DNA"/>
</dbReference>
<dbReference type="PANTHER" id="PTHR42901:SF1">
    <property type="entry name" value="ALCOHOL DEHYDROGENASE"/>
    <property type="match status" value="1"/>
</dbReference>
<keyword evidence="5" id="KW-1185">Reference proteome</keyword>
<dbReference type="Proteomes" id="UP000297975">
    <property type="component" value="Unassembled WGS sequence"/>
</dbReference>
<protein>
    <submittedName>
        <fullName evidence="4">SDR family oxidoreductase</fullName>
    </submittedName>
</protein>
<dbReference type="Gene3D" id="3.40.50.720">
    <property type="entry name" value="NAD(P)-binding Rossmann-like Domain"/>
    <property type="match status" value="1"/>
</dbReference>
<dbReference type="InterPro" id="IPR002347">
    <property type="entry name" value="SDR_fam"/>
</dbReference>
<reference evidence="4 5" key="1">
    <citation type="submission" date="2019-03" db="EMBL/GenBank/DDBJ databases">
        <authorList>
            <person name="He R.-H."/>
        </authorList>
    </citation>
    <scope>NUCLEOTIDE SEQUENCE [LARGE SCALE GENOMIC DNA]</scope>
    <source>
        <strain evidence="5">SH 714</strain>
    </source>
</reference>
<dbReference type="PRINTS" id="PR00080">
    <property type="entry name" value="SDRFAMILY"/>
</dbReference>
<gene>
    <name evidence="4" type="ORF">E3U55_07855</name>
</gene>
<dbReference type="PRINTS" id="PR00081">
    <property type="entry name" value="GDHRDH"/>
</dbReference>
<dbReference type="Pfam" id="PF00106">
    <property type="entry name" value="adh_short"/>
    <property type="match status" value="1"/>
</dbReference>
<sequence>MDKHLQKGEIFMNRVVAITGGTKGLGRALAQAFAREGDVIAICARNESGLEEMSQLLTELDVDFLTIKADVSKEVDVEKFVSSIEANWGRIDLLINNASTYGNKPTLLADYPTNTFEEVMQVNVMNPLYLTQRVLPGMLTRNEGMILNVTSEAGHTGYAGWGAYGVSKFALEGLTEIWYDELKDFNVSIKMVDPGEMDTEMHDLAVPNCDYELSDPNDVAKAFVYLASEAGSQMEAVRVKADDLLKEVSQHDIKNI</sequence>
<dbReference type="OrthoDB" id="9775296at2"/>
<evidence type="ECO:0000313" key="5">
    <source>
        <dbReference type="Proteomes" id="UP000297975"/>
    </source>
</evidence>
<evidence type="ECO:0000313" key="4">
    <source>
        <dbReference type="EMBL" id="TFB21738.1"/>
    </source>
</evidence>
<proteinExistence type="inferred from homology"/>
<organism evidence="4 5">
    <name type="scientific">Filobacillus milosensis</name>
    <dbReference type="NCBI Taxonomy" id="94137"/>
    <lineage>
        <taxon>Bacteria</taxon>
        <taxon>Bacillati</taxon>
        <taxon>Bacillota</taxon>
        <taxon>Bacilli</taxon>
        <taxon>Bacillales</taxon>
        <taxon>Bacillaceae</taxon>
        <taxon>Filobacillus</taxon>
    </lineage>
</organism>
<dbReference type="CDD" id="cd05233">
    <property type="entry name" value="SDR_c"/>
    <property type="match status" value="1"/>
</dbReference>
<dbReference type="PANTHER" id="PTHR42901">
    <property type="entry name" value="ALCOHOL DEHYDROGENASE"/>
    <property type="match status" value="1"/>
</dbReference>